<sequence>MRSLGGGDEPENKEERCEPCHKYEHTRRHLESSLASEQRRGQADRIRCYEHRLEVLDRLNTVELIRERGTYLSYWTDRTTRYLPRKIKTREEVKFDKQFNLLLSEAQQRLL</sequence>
<accession>X1V3G5</accession>
<organism evidence="1">
    <name type="scientific">marine sediment metagenome</name>
    <dbReference type="NCBI Taxonomy" id="412755"/>
    <lineage>
        <taxon>unclassified sequences</taxon>
        <taxon>metagenomes</taxon>
        <taxon>ecological metagenomes</taxon>
    </lineage>
</organism>
<name>X1V3G5_9ZZZZ</name>
<gene>
    <name evidence="1" type="ORF">S12H4_43749</name>
</gene>
<evidence type="ECO:0000313" key="1">
    <source>
        <dbReference type="EMBL" id="GAJ10342.1"/>
    </source>
</evidence>
<proteinExistence type="predicted"/>
<protein>
    <submittedName>
        <fullName evidence="1">Uncharacterized protein</fullName>
    </submittedName>
</protein>
<dbReference type="AlphaFoldDB" id="X1V3G5"/>
<comment type="caution">
    <text evidence="1">The sequence shown here is derived from an EMBL/GenBank/DDBJ whole genome shotgun (WGS) entry which is preliminary data.</text>
</comment>
<dbReference type="EMBL" id="BARW01026885">
    <property type="protein sequence ID" value="GAJ10342.1"/>
    <property type="molecule type" value="Genomic_DNA"/>
</dbReference>
<reference evidence="1" key="1">
    <citation type="journal article" date="2014" name="Front. Microbiol.">
        <title>High frequency of phylogenetically diverse reductive dehalogenase-homologous genes in deep subseafloor sedimentary metagenomes.</title>
        <authorList>
            <person name="Kawai M."/>
            <person name="Futagami T."/>
            <person name="Toyoda A."/>
            <person name="Takaki Y."/>
            <person name="Nishi S."/>
            <person name="Hori S."/>
            <person name="Arai W."/>
            <person name="Tsubouchi T."/>
            <person name="Morono Y."/>
            <person name="Uchiyama I."/>
            <person name="Ito T."/>
            <person name="Fujiyama A."/>
            <person name="Inagaki F."/>
            <person name="Takami H."/>
        </authorList>
    </citation>
    <scope>NUCLEOTIDE SEQUENCE</scope>
    <source>
        <strain evidence="1">Expedition CK06-06</strain>
    </source>
</reference>